<feature type="transmembrane region" description="Helical" evidence="1">
    <location>
        <begin position="16"/>
        <end position="33"/>
    </location>
</feature>
<dbReference type="Pfam" id="PF00067">
    <property type="entry name" value="p450"/>
    <property type="match status" value="1"/>
</dbReference>
<dbReference type="InterPro" id="IPR001128">
    <property type="entry name" value="Cyt_P450"/>
</dbReference>
<dbReference type="GO" id="GO:0020037">
    <property type="term" value="F:heme binding"/>
    <property type="evidence" value="ECO:0007669"/>
    <property type="project" value="InterPro"/>
</dbReference>
<dbReference type="OrthoDB" id="2421559at2759"/>
<sequence>MNFLYTISSNIKLTDIFQITFLATCFYIVHFYYKHFTRPNPLPGPIPIPLIGTFEVFKSNLDIDDYLYKLSKIYGQNGIFELTMIGIRQIIITRAEYADSFMYPPTSSSDQNKHTKHMMKTDNRGLLKFFDLENKGIVFNVNYKHWKFNRQMISRPIRTACYSEETSKLINHLFEEMMNYWIKLKKHDEDVTILDATNWINRFFNDFTSVLITGKRSFAIEAHYHKVKRNSMTKEMSEAENFAECIVHFASDCQMIYIPKILKHFPIIKGRVEKMKYYCDTAYKILEEKIRKRRKEIEKIINCSNFDSKKLGSDFLTSMIIANTQYETCPQINVDPSLLRPMTDEEIRGVTYDSYLATDTVCKDNHYDNEYFMFCNILYFTTSKC</sequence>
<gene>
    <name evidence="2" type="ORF">C2G38_1352361</name>
</gene>
<dbReference type="EMBL" id="QKWP01000541">
    <property type="protein sequence ID" value="RIB18393.1"/>
    <property type="molecule type" value="Genomic_DNA"/>
</dbReference>
<dbReference type="Gene3D" id="1.10.630.10">
    <property type="entry name" value="Cytochrome P450"/>
    <property type="match status" value="1"/>
</dbReference>
<keyword evidence="1" id="KW-1133">Transmembrane helix</keyword>
<keyword evidence="3" id="KW-1185">Reference proteome</keyword>
<evidence type="ECO:0000313" key="3">
    <source>
        <dbReference type="Proteomes" id="UP000266673"/>
    </source>
</evidence>
<dbReference type="InterPro" id="IPR036396">
    <property type="entry name" value="Cyt_P450_sf"/>
</dbReference>
<dbReference type="PANTHER" id="PTHR24281">
    <property type="entry name" value="STEROID 21-HYDROXYLASE-RELATED"/>
    <property type="match status" value="1"/>
</dbReference>
<reference evidence="2 3" key="1">
    <citation type="submission" date="2018-06" db="EMBL/GenBank/DDBJ databases">
        <title>Comparative genomics reveals the genomic features of Rhizophagus irregularis, R. cerebriforme, R. diaphanum and Gigaspora rosea, and their symbiotic lifestyle signature.</title>
        <authorList>
            <person name="Morin E."/>
            <person name="San Clemente H."/>
            <person name="Chen E.C.H."/>
            <person name="De La Providencia I."/>
            <person name="Hainaut M."/>
            <person name="Kuo A."/>
            <person name="Kohler A."/>
            <person name="Murat C."/>
            <person name="Tang N."/>
            <person name="Roy S."/>
            <person name="Loubradou J."/>
            <person name="Henrissat B."/>
            <person name="Grigoriev I.V."/>
            <person name="Corradi N."/>
            <person name="Roux C."/>
            <person name="Martin F.M."/>
        </authorList>
    </citation>
    <scope>NUCLEOTIDE SEQUENCE [LARGE SCALE GENOMIC DNA]</scope>
    <source>
        <strain evidence="2 3">DAOM 194757</strain>
    </source>
</reference>
<dbReference type="GO" id="GO:0016705">
    <property type="term" value="F:oxidoreductase activity, acting on paired donors, with incorporation or reduction of molecular oxygen"/>
    <property type="evidence" value="ECO:0007669"/>
    <property type="project" value="InterPro"/>
</dbReference>
<keyword evidence="1" id="KW-0472">Membrane</keyword>
<evidence type="ECO:0000313" key="2">
    <source>
        <dbReference type="EMBL" id="RIB18393.1"/>
    </source>
</evidence>
<dbReference type="STRING" id="44941.A0A397VEN1"/>
<dbReference type="GO" id="GO:0005506">
    <property type="term" value="F:iron ion binding"/>
    <property type="evidence" value="ECO:0007669"/>
    <property type="project" value="InterPro"/>
</dbReference>
<comment type="caution">
    <text evidence="2">The sequence shown here is derived from an EMBL/GenBank/DDBJ whole genome shotgun (WGS) entry which is preliminary data.</text>
</comment>
<name>A0A397VEN1_9GLOM</name>
<evidence type="ECO:0000256" key="1">
    <source>
        <dbReference type="SAM" id="Phobius"/>
    </source>
</evidence>
<accession>A0A397VEN1</accession>
<organism evidence="2 3">
    <name type="scientific">Gigaspora rosea</name>
    <dbReference type="NCBI Taxonomy" id="44941"/>
    <lineage>
        <taxon>Eukaryota</taxon>
        <taxon>Fungi</taxon>
        <taxon>Fungi incertae sedis</taxon>
        <taxon>Mucoromycota</taxon>
        <taxon>Glomeromycotina</taxon>
        <taxon>Glomeromycetes</taxon>
        <taxon>Diversisporales</taxon>
        <taxon>Gigasporaceae</taxon>
        <taxon>Gigaspora</taxon>
    </lineage>
</organism>
<dbReference type="AlphaFoldDB" id="A0A397VEN1"/>
<proteinExistence type="predicted"/>
<protein>
    <submittedName>
        <fullName evidence="2">Cytochrome P450</fullName>
    </submittedName>
</protein>
<dbReference type="SUPFAM" id="SSF48264">
    <property type="entry name" value="Cytochrome P450"/>
    <property type="match status" value="1"/>
</dbReference>
<dbReference type="Proteomes" id="UP000266673">
    <property type="component" value="Unassembled WGS sequence"/>
</dbReference>
<dbReference type="GO" id="GO:0004497">
    <property type="term" value="F:monooxygenase activity"/>
    <property type="evidence" value="ECO:0007669"/>
    <property type="project" value="InterPro"/>
</dbReference>
<keyword evidence="1" id="KW-0812">Transmembrane</keyword>